<evidence type="ECO:0000256" key="3">
    <source>
        <dbReference type="ARBA" id="ARBA00022989"/>
    </source>
</evidence>
<keyword evidence="3 5" id="KW-1133">Transmembrane helix</keyword>
<dbReference type="GO" id="GO:0032259">
    <property type="term" value="P:methylation"/>
    <property type="evidence" value="ECO:0007669"/>
    <property type="project" value="UniProtKB-KW"/>
</dbReference>
<keyword evidence="6" id="KW-0489">Methyltransferase</keyword>
<dbReference type="AlphaFoldDB" id="A0A1I6YX58"/>
<dbReference type="Proteomes" id="UP000236454">
    <property type="component" value="Unassembled WGS sequence"/>
</dbReference>
<dbReference type="EMBL" id="FPAS01000001">
    <property type="protein sequence ID" value="SFT55055.1"/>
    <property type="molecule type" value="Genomic_DNA"/>
</dbReference>
<dbReference type="Pfam" id="PF04191">
    <property type="entry name" value="PEMT"/>
    <property type="match status" value="1"/>
</dbReference>
<organism evidence="6 7">
    <name type="scientific">Lishizhenia tianjinensis</name>
    <dbReference type="NCBI Taxonomy" id="477690"/>
    <lineage>
        <taxon>Bacteria</taxon>
        <taxon>Pseudomonadati</taxon>
        <taxon>Bacteroidota</taxon>
        <taxon>Flavobacteriia</taxon>
        <taxon>Flavobacteriales</taxon>
        <taxon>Crocinitomicaceae</taxon>
        <taxon>Lishizhenia</taxon>
    </lineage>
</organism>
<keyword evidence="4 5" id="KW-0472">Membrane</keyword>
<proteinExistence type="predicted"/>
<keyword evidence="7" id="KW-1185">Reference proteome</keyword>
<sequence length="249" mass="29056">MALVHSFEKSGNFLFRYRGQIPTILFLLAIPVVYFTNYDCLQKEGWYFTALLVVSVVLSLLGQIIRAIAIGTSNKNTSGRNTKKQVAEALNTKGIYSTMRHPLYVGNYFMWIGIVAYTGNIWFVVLVSLAFWLYYERIMFAEERFLERKFGEDYVNWSLKVPAFIPSFKNYEENDIKFSMKTILRREYSGVTATMLGFLFVDFFRDWFTTGKIEFRLYYVVVLVVALSISLILRTLKHHTKVLHEADRS</sequence>
<reference evidence="6 7" key="1">
    <citation type="submission" date="2016-10" db="EMBL/GenBank/DDBJ databases">
        <authorList>
            <person name="de Groot N.N."/>
        </authorList>
    </citation>
    <scope>NUCLEOTIDE SEQUENCE [LARGE SCALE GENOMIC DNA]</scope>
    <source>
        <strain evidence="6 7">CGMCC 1.7005</strain>
    </source>
</reference>
<dbReference type="OrthoDB" id="9809773at2"/>
<evidence type="ECO:0000256" key="4">
    <source>
        <dbReference type="ARBA" id="ARBA00023136"/>
    </source>
</evidence>
<evidence type="ECO:0000256" key="5">
    <source>
        <dbReference type="SAM" id="Phobius"/>
    </source>
</evidence>
<protein>
    <submittedName>
        <fullName evidence="6">Lipid A phosphate methyltransferase</fullName>
    </submittedName>
</protein>
<name>A0A1I6YX58_9FLAO</name>
<gene>
    <name evidence="6" type="ORF">SAMN05216474_1259</name>
</gene>
<accession>A0A1I6YX58</accession>
<keyword evidence="2 5" id="KW-0812">Transmembrane</keyword>
<comment type="subcellular location">
    <subcellularLocation>
        <location evidence="1">Endomembrane system</location>
        <topology evidence="1">Multi-pass membrane protein</topology>
    </subcellularLocation>
</comment>
<feature type="transmembrane region" description="Helical" evidence="5">
    <location>
        <begin position="188"/>
        <end position="205"/>
    </location>
</feature>
<dbReference type="GO" id="GO:0008168">
    <property type="term" value="F:methyltransferase activity"/>
    <property type="evidence" value="ECO:0007669"/>
    <property type="project" value="UniProtKB-KW"/>
</dbReference>
<keyword evidence="6" id="KW-0808">Transferase</keyword>
<feature type="transmembrane region" description="Helical" evidence="5">
    <location>
        <begin position="45"/>
        <end position="69"/>
    </location>
</feature>
<evidence type="ECO:0000256" key="1">
    <source>
        <dbReference type="ARBA" id="ARBA00004127"/>
    </source>
</evidence>
<feature type="transmembrane region" description="Helical" evidence="5">
    <location>
        <begin position="108"/>
        <end position="135"/>
    </location>
</feature>
<dbReference type="RefSeq" id="WP_090247458.1">
    <property type="nucleotide sequence ID" value="NZ_FPAS01000001.1"/>
</dbReference>
<dbReference type="Gene3D" id="1.20.120.1630">
    <property type="match status" value="1"/>
</dbReference>
<feature type="transmembrane region" description="Helical" evidence="5">
    <location>
        <begin position="217"/>
        <end position="236"/>
    </location>
</feature>
<dbReference type="STRING" id="477690.SAMN05216474_1259"/>
<dbReference type="InterPro" id="IPR007318">
    <property type="entry name" value="Phopholipid_MeTrfase"/>
</dbReference>
<dbReference type="PANTHER" id="PTHR12714:SF9">
    <property type="entry name" value="PROTEIN-S-ISOPRENYLCYSTEINE O-METHYLTRANSFERASE"/>
    <property type="match status" value="1"/>
</dbReference>
<evidence type="ECO:0000256" key="2">
    <source>
        <dbReference type="ARBA" id="ARBA00022692"/>
    </source>
</evidence>
<dbReference type="PANTHER" id="PTHR12714">
    <property type="entry name" value="PROTEIN-S ISOPRENYLCYSTEINE O-METHYLTRANSFERASE"/>
    <property type="match status" value="1"/>
</dbReference>
<evidence type="ECO:0000313" key="6">
    <source>
        <dbReference type="EMBL" id="SFT55055.1"/>
    </source>
</evidence>
<dbReference type="GO" id="GO:0012505">
    <property type="term" value="C:endomembrane system"/>
    <property type="evidence" value="ECO:0007669"/>
    <property type="project" value="UniProtKB-SubCell"/>
</dbReference>
<evidence type="ECO:0000313" key="7">
    <source>
        <dbReference type="Proteomes" id="UP000236454"/>
    </source>
</evidence>
<feature type="transmembrane region" description="Helical" evidence="5">
    <location>
        <begin position="20"/>
        <end position="38"/>
    </location>
</feature>